<keyword evidence="2" id="KW-0808">Transferase</keyword>
<dbReference type="EMBL" id="BKCP01001336">
    <property type="protein sequence ID" value="GER26976.1"/>
    <property type="molecule type" value="Genomic_DNA"/>
</dbReference>
<keyword evidence="3" id="KW-1185">Reference proteome</keyword>
<evidence type="ECO:0000256" key="1">
    <source>
        <dbReference type="SAM" id="Coils"/>
    </source>
</evidence>
<gene>
    <name evidence="2" type="ORF">STAS_02652</name>
</gene>
<dbReference type="AlphaFoldDB" id="A0A5A7P2B9"/>
<name>A0A5A7P2B9_STRAF</name>
<dbReference type="GO" id="GO:0016757">
    <property type="term" value="F:glycosyltransferase activity"/>
    <property type="evidence" value="ECO:0007669"/>
    <property type="project" value="UniProtKB-KW"/>
</dbReference>
<keyword evidence="2" id="KW-0328">Glycosyltransferase</keyword>
<feature type="coiled-coil region" evidence="1">
    <location>
        <begin position="1"/>
        <end position="28"/>
    </location>
</feature>
<evidence type="ECO:0000313" key="3">
    <source>
        <dbReference type="Proteomes" id="UP000325081"/>
    </source>
</evidence>
<evidence type="ECO:0000313" key="2">
    <source>
        <dbReference type="EMBL" id="GER26976.1"/>
    </source>
</evidence>
<organism evidence="2 3">
    <name type="scientific">Striga asiatica</name>
    <name type="common">Asiatic witchweed</name>
    <name type="synonym">Buchnera asiatica</name>
    <dbReference type="NCBI Taxonomy" id="4170"/>
    <lineage>
        <taxon>Eukaryota</taxon>
        <taxon>Viridiplantae</taxon>
        <taxon>Streptophyta</taxon>
        <taxon>Embryophyta</taxon>
        <taxon>Tracheophyta</taxon>
        <taxon>Spermatophyta</taxon>
        <taxon>Magnoliopsida</taxon>
        <taxon>eudicotyledons</taxon>
        <taxon>Gunneridae</taxon>
        <taxon>Pentapetalae</taxon>
        <taxon>asterids</taxon>
        <taxon>lamiids</taxon>
        <taxon>Lamiales</taxon>
        <taxon>Orobanchaceae</taxon>
        <taxon>Buchnereae</taxon>
        <taxon>Striga</taxon>
    </lineage>
</organism>
<reference evidence="3" key="1">
    <citation type="journal article" date="2019" name="Curr. Biol.">
        <title>Genome Sequence of Striga asiatica Provides Insight into the Evolution of Plant Parasitism.</title>
        <authorList>
            <person name="Yoshida S."/>
            <person name="Kim S."/>
            <person name="Wafula E.K."/>
            <person name="Tanskanen J."/>
            <person name="Kim Y.M."/>
            <person name="Honaas L."/>
            <person name="Yang Z."/>
            <person name="Spallek T."/>
            <person name="Conn C.E."/>
            <person name="Ichihashi Y."/>
            <person name="Cheong K."/>
            <person name="Cui S."/>
            <person name="Der J.P."/>
            <person name="Gundlach H."/>
            <person name="Jiao Y."/>
            <person name="Hori C."/>
            <person name="Ishida J.K."/>
            <person name="Kasahara H."/>
            <person name="Kiba T."/>
            <person name="Kim M.S."/>
            <person name="Koo N."/>
            <person name="Laohavisit A."/>
            <person name="Lee Y.H."/>
            <person name="Lumba S."/>
            <person name="McCourt P."/>
            <person name="Mortimer J.C."/>
            <person name="Mutuku J.M."/>
            <person name="Nomura T."/>
            <person name="Sasaki-Sekimoto Y."/>
            <person name="Seto Y."/>
            <person name="Wang Y."/>
            <person name="Wakatake T."/>
            <person name="Sakakibara H."/>
            <person name="Demura T."/>
            <person name="Yamaguchi S."/>
            <person name="Yoneyama K."/>
            <person name="Manabe R.I."/>
            <person name="Nelson D.C."/>
            <person name="Schulman A.H."/>
            <person name="Timko M.P."/>
            <person name="dePamphilis C.W."/>
            <person name="Choi D."/>
            <person name="Shirasu K."/>
        </authorList>
    </citation>
    <scope>NUCLEOTIDE SEQUENCE [LARGE SCALE GENOMIC DNA]</scope>
    <source>
        <strain evidence="3">cv. UVA1</strain>
    </source>
</reference>
<dbReference type="Proteomes" id="UP000325081">
    <property type="component" value="Unassembled WGS sequence"/>
</dbReference>
<protein>
    <submittedName>
        <fullName evidence="2">Core-2/I-branching beta-1,6-N-acetylglucosaminyltransferase family protein</fullName>
    </submittedName>
</protein>
<keyword evidence="1" id="KW-0175">Coiled coil</keyword>
<comment type="caution">
    <text evidence="2">The sequence shown here is derived from an EMBL/GenBank/DDBJ whole genome shotgun (WGS) entry which is preliminary data.</text>
</comment>
<accession>A0A5A7P2B9</accession>
<proteinExistence type="predicted"/>
<sequence>MNEREAEIEKLKLKNEDLVKLVKKLKKIVCILVLLLVFTILSKFKVAKENPSGMNQVAGLRTFSVAQMEKDLAREAAHTDICCCQPGFQLLPSIPDLNHTIHQILMGGWQNIKKTRMIHY</sequence>